<dbReference type="Proteomes" id="UP000276776">
    <property type="component" value="Unassembled WGS sequence"/>
</dbReference>
<dbReference type="WBParaSite" id="TCLT_0000767301-mRNA-1">
    <property type="protein sequence ID" value="TCLT_0000767301-mRNA-1"/>
    <property type="gene ID" value="TCLT_0000767301"/>
</dbReference>
<evidence type="ECO:0000313" key="1">
    <source>
        <dbReference type="EMBL" id="VDN05140.1"/>
    </source>
</evidence>
<evidence type="ECO:0000313" key="3">
    <source>
        <dbReference type="WBParaSite" id="TCLT_0000767301-mRNA-1"/>
    </source>
</evidence>
<reference evidence="3" key="1">
    <citation type="submission" date="2017-02" db="UniProtKB">
        <authorList>
            <consortium name="WormBaseParasite"/>
        </authorList>
    </citation>
    <scope>IDENTIFICATION</scope>
</reference>
<organism evidence="3">
    <name type="scientific">Thelazia callipaeda</name>
    <name type="common">Oriental eyeworm</name>
    <name type="synonym">Parasitic nematode</name>
    <dbReference type="NCBI Taxonomy" id="103827"/>
    <lineage>
        <taxon>Eukaryota</taxon>
        <taxon>Metazoa</taxon>
        <taxon>Ecdysozoa</taxon>
        <taxon>Nematoda</taxon>
        <taxon>Chromadorea</taxon>
        <taxon>Rhabditida</taxon>
        <taxon>Spirurina</taxon>
        <taxon>Spiruromorpha</taxon>
        <taxon>Thelazioidea</taxon>
        <taxon>Thelaziidae</taxon>
        <taxon>Thelazia</taxon>
    </lineage>
</organism>
<dbReference type="OrthoDB" id="5833512at2759"/>
<keyword evidence="2" id="KW-1185">Reference proteome</keyword>
<dbReference type="EMBL" id="UYYF01004534">
    <property type="protein sequence ID" value="VDN05140.1"/>
    <property type="molecule type" value="Genomic_DNA"/>
</dbReference>
<sequence length="119" mass="13835">MQSFAHSVGKPSVVMQKLLSKWWKFCIISEFLAVVYICTIIQPEYSERAKVSENALLPALVAERFNYNERLHRFRTELVIEKNLTSYIRRQLLTYGIMTETIQFTATLPGFVSCQLLNL</sequence>
<proteinExistence type="predicted"/>
<evidence type="ECO:0000313" key="2">
    <source>
        <dbReference type="Proteomes" id="UP000276776"/>
    </source>
</evidence>
<dbReference type="STRING" id="103827.A0A0N5D3Z6"/>
<protein>
    <submittedName>
        <fullName evidence="3">Bestrophin homolog</fullName>
    </submittedName>
</protein>
<accession>A0A0N5D3Z6</accession>
<dbReference type="AlphaFoldDB" id="A0A0N5D3Z6"/>
<reference evidence="1 2" key="2">
    <citation type="submission" date="2018-11" db="EMBL/GenBank/DDBJ databases">
        <authorList>
            <consortium name="Pathogen Informatics"/>
        </authorList>
    </citation>
    <scope>NUCLEOTIDE SEQUENCE [LARGE SCALE GENOMIC DNA]</scope>
</reference>
<name>A0A0N5D3Z6_THECL</name>
<gene>
    <name evidence="1" type="ORF">TCLT_LOCUS7662</name>
</gene>